<dbReference type="GO" id="GO:0006508">
    <property type="term" value="P:proteolysis"/>
    <property type="evidence" value="ECO:0007669"/>
    <property type="project" value="UniProtKB-KW"/>
</dbReference>
<keyword evidence="6" id="KW-0862">Zinc</keyword>
<dbReference type="SMART" id="SM00228">
    <property type="entry name" value="PDZ"/>
    <property type="match status" value="1"/>
</dbReference>
<feature type="transmembrane region" description="Helical" evidence="10">
    <location>
        <begin position="122"/>
        <end position="146"/>
    </location>
</feature>
<dbReference type="InterPro" id="IPR036034">
    <property type="entry name" value="PDZ_sf"/>
</dbReference>
<dbReference type="InterPro" id="IPR008915">
    <property type="entry name" value="Peptidase_M50"/>
</dbReference>
<evidence type="ECO:0000256" key="3">
    <source>
        <dbReference type="ARBA" id="ARBA00022670"/>
    </source>
</evidence>
<dbReference type="GO" id="GO:0004222">
    <property type="term" value="F:metalloendopeptidase activity"/>
    <property type="evidence" value="ECO:0007669"/>
    <property type="project" value="InterPro"/>
</dbReference>
<keyword evidence="5" id="KW-0378">Hydrolase</keyword>
<dbReference type="CDD" id="cd23081">
    <property type="entry name" value="cpPDZ_EcRseP-like"/>
    <property type="match status" value="1"/>
</dbReference>
<evidence type="ECO:0000256" key="10">
    <source>
        <dbReference type="SAM" id="Phobius"/>
    </source>
</evidence>
<dbReference type="InterPro" id="IPR041489">
    <property type="entry name" value="PDZ_6"/>
</dbReference>
<keyword evidence="8" id="KW-0482">Metalloprotease</keyword>
<dbReference type="Pfam" id="PF17820">
    <property type="entry name" value="PDZ_6"/>
    <property type="match status" value="1"/>
</dbReference>
<keyword evidence="9 10" id="KW-0472">Membrane</keyword>
<accession>A0A3B0RQ03</accession>
<evidence type="ECO:0000256" key="9">
    <source>
        <dbReference type="ARBA" id="ARBA00023136"/>
    </source>
</evidence>
<evidence type="ECO:0000256" key="1">
    <source>
        <dbReference type="ARBA" id="ARBA00001947"/>
    </source>
</evidence>
<dbReference type="Pfam" id="PF02163">
    <property type="entry name" value="Peptidase_M50"/>
    <property type="match status" value="1"/>
</dbReference>
<organism evidence="12">
    <name type="scientific">hydrothermal vent metagenome</name>
    <dbReference type="NCBI Taxonomy" id="652676"/>
    <lineage>
        <taxon>unclassified sequences</taxon>
        <taxon>metagenomes</taxon>
        <taxon>ecological metagenomes</taxon>
    </lineage>
</organism>
<comment type="cofactor">
    <cofactor evidence="1">
        <name>Zn(2+)</name>
        <dbReference type="ChEBI" id="CHEBI:29105"/>
    </cofactor>
</comment>
<dbReference type="CDD" id="cd06163">
    <property type="entry name" value="S2P-M50_PDZ_RseP-like"/>
    <property type="match status" value="1"/>
</dbReference>
<evidence type="ECO:0000256" key="2">
    <source>
        <dbReference type="ARBA" id="ARBA00004141"/>
    </source>
</evidence>
<dbReference type="GO" id="GO:0016020">
    <property type="term" value="C:membrane"/>
    <property type="evidence" value="ECO:0007669"/>
    <property type="project" value="UniProtKB-SubCell"/>
</dbReference>
<keyword evidence="3 12" id="KW-0645">Protease</keyword>
<dbReference type="InterPro" id="IPR004387">
    <property type="entry name" value="Pept_M50_Zn"/>
</dbReference>
<feature type="transmembrane region" description="Helical" evidence="10">
    <location>
        <begin position="367"/>
        <end position="386"/>
    </location>
</feature>
<dbReference type="SUPFAM" id="SSF50156">
    <property type="entry name" value="PDZ domain-like"/>
    <property type="match status" value="1"/>
</dbReference>
<dbReference type="EMBL" id="UOEE01000167">
    <property type="protein sequence ID" value="VAV93491.1"/>
    <property type="molecule type" value="Genomic_DNA"/>
</dbReference>
<evidence type="ECO:0000256" key="8">
    <source>
        <dbReference type="ARBA" id="ARBA00023049"/>
    </source>
</evidence>
<dbReference type="InterPro" id="IPR001478">
    <property type="entry name" value="PDZ"/>
</dbReference>
<feature type="domain" description="PDZ" evidence="11">
    <location>
        <begin position="146"/>
        <end position="185"/>
    </location>
</feature>
<evidence type="ECO:0000259" key="11">
    <source>
        <dbReference type="PROSITE" id="PS50106"/>
    </source>
</evidence>
<comment type="subcellular location">
    <subcellularLocation>
        <location evidence="2">Membrane</location>
        <topology evidence="2">Multi-pass membrane protein</topology>
    </subcellularLocation>
</comment>
<feature type="transmembrane region" description="Helical" evidence="10">
    <location>
        <begin position="318"/>
        <end position="338"/>
    </location>
</feature>
<dbReference type="PANTHER" id="PTHR42837:SF2">
    <property type="entry name" value="MEMBRANE METALLOPROTEASE ARASP2, CHLOROPLASTIC-RELATED"/>
    <property type="match status" value="1"/>
</dbReference>
<sequence>MSVLIFWLGSVLSFLFVFTIIVFVHEMGHFLAARFLGFKVDAFSIGFGKPLLNWTDKKGTEWRISALPLGGFVKFAGDAGVASVPDTEKLDEIKKELSPSADKKNDATSGIFHFMPVWRRAVVAAAGPCMNFIFAIFIFASFLTIFGSQYRNTVVDHVTVGSPAELAGFQAGDLITSVNGEEIESFQRLANMVSISANDPIQFIVKRNGFDLAITATPESVTEADPFGRMAKKGKLGIAPTQEILRKKFNPLEALVEGSLMTKTAITDQITFVGRLFRGKGSAEMLGGPMRIFYYAGKVGSKNTDVAAKDQRTLGQRVIALILLAGSLSVAIGLINLAPVPMLDGGHLLFYAYEAVVGRPLNEQVQIIGYKVGFSAVILLLAFATFNDLRYFSVFDFFGRLFS</sequence>
<keyword evidence="12" id="KW-0131">Cell cycle</keyword>
<feature type="transmembrane region" description="Helical" evidence="10">
    <location>
        <begin position="6"/>
        <end position="24"/>
    </location>
</feature>
<dbReference type="PROSITE" id="PS50106">
    <property type="entry name" value="PDZ"/>
    <property type="match status" value="1"/>
</dbReference>
<dbReference type="AlphaFoldDB" id="A0A3B0RQ03"/>
<keyword evidence="7 10" id="KW-1133">Transmembrane helix</keyword>
<name>A0A3B0RQ03_9ZZZZ</name>
<keyword evidence="12" id="KW-0132">Cell division</keyword>
<dbReference type="Gene3D" id="2.30.42.10">
    <property type="match status" value="1"/>
</dbReference>
<gene>
    <name evidence="12" type="ORF">MNBD_ALPHA06-2258</name>
</gene>
<evidence type="ECO:0000313" key="12">
    <source>
        <dbReference type="EMBL" id="VAV93491.1"/>
    </source>
</evidence>
<keyword evidence="4 10" id="KW-0812">Transmembrane</keyword>
<dbReference type="PANTHER" id="PTHR42837">
    <property type="entry name" value="REGULATOR OF SIGMA-E PROTEASE RSEP"/>
    <property type="match status" value="1"/>
</dbReference>
<proteinExistence type="predicted"/>
<evidence type="ECO:0000256" key="4">
    <source>
        <dbReference type="ARBA" id="ARBA00022692"/>
    </source>
</evidence>
<evidence type="ECO:0000256" key="5">
    <source>
        <dbReference type="ARBA" id="ARBA00022801"/>
    </source>
</evidence>
<protein>
    <submittedName>
        <fullName evidence="12">Intramembrane protease RasP/YluC, implicated in cell division based on FtsL cleavage</fullName>
    </submittedName>
</protein>
<evidence type="ECO:0000256" key="6">
    <source>
        <dbReference type="ARBA" id="ARBA00022833"/>
    </source>
</evidence>
<evidence type="ECO:0000256" key="7">
    <source>
        <dbReference type="ARBA" id="ARBA00022989"/>
    </source>
</evidence>
<dbReference type="GO" id="GO:0051301">
    <property type="term" value="P:cell division"/>
    <property type="evidence" value="ECO:0007669"/>
    <property type="project" value="UniProtKB-KW"/>
</dbReference>
<reference evidence="12" key="1">
    <citation type="submission" date="2018-06" db="EMBL/GenBank/DDBJ databases">
        <authorList>
            <person name="Zhirakovskaya E."/>
        </authorList>
    </citation>
    <scope>NUCLEOTIDE SEQUENCE</scope>
</reference>